<accession>A0ABX0V2P9</accession>
<name>A0ABX0V2P9_9HYPH</name>
<dbReference type="SUPFAM" id="SSF48452">
    <property type="entry name" value="TPR-like"/>
    <property type="match status" value="1"/>
</dbReference>
<reference evidence="1 2" key="1">
    <citation type="submission" date="2020-03" db="EMBL/GenBank/DDBJ databases">
        <title>Genomic Encyclopedia of Type Strains, Phase IV (KMG-IV): sequencing the most valuable type-strain genomes for metagenomic binning, comparative biology and taxonomic classification.</title>
        <authorList>
            <person name="Goeker M."/>
        </authorList>
    </citation>
    <scope>NUCLEOTIDE SEQUENCE [LARGE SCALE GENOMIC DNA]</scope>
    <source>
        <strain evidence="1 2">DSM 103870</strain>
    </source>
</reference>
<protein>
    <recommendedName>
        <fullName evidence="3">Tetratricopeptide repeat protein</fullName>
    </recommendedName>
</protein>
<gene>
    <name evidence="1" type="ORF">FHS82_003262</name>
</gene>
<proteinExistence type="predicted"/>
<keyword evidence="2" id="KW-1185">Reference proteome</keyword>
<evidence type="ECO:0000313" key="2">
    <source>
        <dbReference type="Proteomes" id="UP001429580"/>
    </source>
</evidence>
<dbReference type="RefSeq" id="WP_166954693.1">
    <property type="nucleotide sequence ID" value="NZ_JAASQI010000008.1"/>
</dbReference>
<sequence length="238" mass="25345">MPSRSSALRSPALGEALLTLPEAPERAVLAANLPDAPDVREQLSRAHAHAQRRAQAGEDVFRAAFALRGGRIDDMLPLVALEIANTLHNLPDGAGHCVPGSELPAEEPRDDARGVVAALQAGAASLVAAGAVSDAVTFLCALLDWPEARSDALLGLAICAIRLERHEVGLVLALDYLKRGGRHPRAHCIAGLCRMRCGNRRAAQNHLALAARAARSDPLFRDELRAAQRLLIALNFSR</sequence>
<dbReference type="Gene3D" id="1.25.40.10">
    <property type="entry name" value="Tetratricopeptide repeat domain"/>
    <property type="match status" value="1"/>
</dbReference>
<comment type="caution">
    <text evidence="1">The sequence shown here is derived from an EMBL/GenBank/DDBJ whole genome shotgun (WGS) entry which is preliminary data.</text>
</comment>
<dbReference type="Proteomes" id="UP001429580">
    <property type="component" value="Unassembled WGS sequence"/>
</dbReference>
<organism evidence="1 2">
    <name type="scientific">Pseudochelatococcus lubricantis</name>
    <dbReference type="NCBI Taxonomy" id="1538102"/>
    <lineage>
        <taxon>Bacteria</taxon>
        <taxon>Pseudomonadati</taxon>
        <taxon>Pseudomonadota</taxon>
        <taxon>Alphaproteobacteria</taxon>
        <taxon>Hyphomicrobiales</taxon>
        <taxon>Chelatococcaceae</taxon>
        <taxon>Pseudochelatococcus</taxon>
    </lineage>
</organism>
<dbReference type="EMBL" id="JAASQI010000008">
    <property type="protein sequence ID" value="NIJ59407.1"/>
    <property type="molecule type" value="Genomic_DNA"/>
</dbReference>
<evidence type="ECO:0008006" key="3">
    <source>
        <dbReference type="Google" id="ProtNLM"/>
    </source>
</evidence>
<evidence type="ECO:0000313" key="1">
    <source>
        <dbReference type="EMBL" id="NIJ59407.1"/>
    </source>
</evidence>
<dbReference type="InterPro" id="IPR011990">
    <property type="entry name" value="TPR-like_helical_dom_sf"/>
</dbReference>